<gene>
    <name evidence="8" type="ORF">HGA08_26475</name>
</gene>
<accession>A0A846Y934</accession>
<sequence>MPSAVYILGLAIFAQGTSEMMLAGLLTEMAGDLGVSIPQAGLLISAFAVGMLIGAPILAVATAHRSRRAALTAFLAVFVVTHIVSALTSDYGVLFAMRVVGAFAYAGFWSVAAVTVVGMVPSTVRGRAMSILAGGLTLATIIGLPAGTFIGQHLGWRAAFWAVALISAVVMFAVVLVVPNGRPEQAPAVRKELRALATRPVLLLYGTTMVATSALLVTFGYLGALLTETTGLSESWVPVVLGVYGVGSLVGLLVGGRTADAHPLSSLGIGITGLVISSVLLALTAQYLIVVVAVFLVGAFGFGTNPVLNSRVFTLAPAAGTFGAAGNVMSFNVGITVGPWLGGLAIGAGAGYPSIAWIGAGLGLVALLLVAASRIVAPDKLPAGAPGVPAAVVRTTDTPDAVPACR</sequence>
<feature type="transmembrane region" description="Helical" evidence="6">
    <location>
        <begin position="95"/>
        <end position="119"/>
    </location>
</feature>
<dbReference type="AlphaFoldDB" id="A0A846Y934"/>
<protein>
    <submittedName>
        <fullName evidence="8">MFS transporter</fullName>
    </submittedName>
</protein>
<comment type="caution">
    <text evidence="8">The sequence shown here is derived from an EMBL/GenBank/DDBJ whole genome shotgun (WGS) entry which is preliminary data.</text>
</comment>
<dbReference type="SUPFAM" id="SSF103473">
    <property type="entry name" value="MFS general substrate transporter"/>
    <property type="match status" value="1"/>
</dbReference>
<dbReference type="Proteomes" id="UP000565711">
    <property type="component" value="Unassembled WGS sequence"/>
</dbReference>
<feature type="transmembrane region" description="Helical" evidence="6">
    <location>
        <begin position="261"/>
        <end position="281"/>
    </location>
</feature>
<reference evidence="8 9" key="1">
    <citation type="submission" date="2020-04" db="EMBL/GenBank/DDBJ databases">
        <title>MicrobeNet Type strains.</title>
        <authorList>
            <person name="Nicholson A.C."/>
        </authorList>
    </citation>
    <scope>NUCLEOTIDE SEQUENCE [LARGE SCALE GENOMIC DNA]</scope>
    <source>
        <strain evidence="8 9">JCM 12354</strain>
    </source>
</reference>
<dbReference type="InterPro" id="IPR020846">
    <property type="entry name" value="MFS_dom"/>
</dbReference>
<keyword evidence="4 6" id="KW-1133">Transmembrane helix</keyword>
<dbReference type="RefSeq" id="WP_067878267.1">
    <property type="nucleotide sequence ID" value="NZ_JAAXOP010000020.1"/>
</dbReference>
<dbReference type="Gene3D" id="1.20.1250.20">
    <property type="entry name" value="MFS general substrate transporter like domains"/>
    <property type="match status" value="2"/>
</dbReference>
<keyword evidence="3 6" id="KW-0812">Transmembrane</keyword>
<dbReference type="InterPro" id="IPR011701">
    <property type="entry name" value="MFS"/>
</dbReference>
<evidence type="ECO:0000256" key="5">
    <source>
        <dbReference type="ARBA" id="ARBA00023136"/>
    </source>
</evidence>
<feature type="transmembrane region" description="Helical" evidence="6">
    <location>
        <begin position="287"/>
        <end position="308"/>
    </location>
</feature>
<dbReference type="InterPro" id="IPR050189">
    <property type="entry name" value="MFS_Efflux_Transporters"/>
</dbReference>
<evidence type="ECO:0000256" key="4">
    <source>
        <dbReference type="ARBA" id="ARBA00022989"/>
    </source>
</evidence>
<dbReference type="CDD" id="cd17324">
    <property type="entry name" value="MFS_NepI_like"/>
    <property type="match status" value="1"/>
</dbReference>
<evidence type="ECO:0000259" key="7">
    <source>
        <dbReference type="PROSITE" id="PS50850"/>
    </source>
</evidence>
<dbReference type="PANTHER" id="PTHR43124">
    <property type="entry name" value="PURINE EFFLUX PUMP PBUE"/>
    <property type="match status" value="1"/>
</dbReference>
<proteinExistence type="predicted"/>
<comment type="subcellular location">
    <subcellularLocation>
        <location evidence="1">Cell membrane</location>
        <topology evidence="1">Multi-pass membrane protein</topology>
    </subcellularLocation>
</comment>
<dbReference type="GO" id="GO:0005886">
    <property type="term" value="C:plasma membrane"/>
    <property type="evidence" value="ECO:0007669"/>
    <property type="project" value="UniProtKB-SubCell"/>
</dbReference>
<dbReference type="EMBL" id="JAAXOP010000020">
    <property type="protein sequence ID" value="NKY53748.1"/>
    <property type="molecule type" value="Genomic_DNA"/>
</dbReference>
<dbReference type="Pfam" id="PF07690">
    <property type="entry name" value="MFS_1"/>
    <property type="match status" value="1"/>
</dbReference>
<dbReference type="InterPro" id="IPR036259">
    <property type="entry name" value="MFS_trans_sf"/>
</dbReference>
<dbReference type="PANTHER" id="PTHR43124:SF3">
    <property type="entry name" value="CHLORAMPHENICOL EFFLUX PUMP RV0191"/>
    <property type="match status" value="1"/>
</dbReference>
<keyword evidence="9" id="KW-1185">Reference proteome</keyword>
<evidence type="ECO:0000313" key="9">
    <source>
        <dbReference type="Proteomes" id="UP000565711"/>
    </source>
</evidence>
<feature type="transmembrane region" description="Helical" evidence="6">
    <location>
        <begin position="355"/>
        <end position="377"/>
    </location>
</feature>
<feature type="transmembrane region" description="Helical" evidence="6">
    <location>
        <begin position="69"/>
        <end position="89"/>
    </location>
</feature>
<feature type="transmembrane region" description="Helical" evidence="6">
    <location>
        <begin position="202"/>
        <end position="224"/>
    </location>
</feature>
<evidence type="ECO:0000256" key="2">
    <source>
        <dbReference type="ARBA" id="ARBA00022475"/>
    </source>
</evidence>
<dbReference type="PROSITE" id="PS50850">
    <property type="entry name" value="MFS"/>
    <property type="match status" value="1"/>
</dbReference>
<evidence type="ECO:0000256" key="6">
    <source>
        <dbReference type="SAM" id="Phobius"/>
    </source>
</evidence>
<dbReference type="NCBIfam" id="NF033135">
    <property type="entry name" value="cmx_cmrA"/>
    <property type="match status" value="1"/>
</dbReference>
<evidence type="ECO:0000313" key="8">
    <source>
        <dbReference type="EMBL" id="NKY53748.1"/>
    </source>
</evidence>
<feature type="domain" description="Major facilitator superfamily (MFS) profile" evidence="7">
    <location>
        <begin position="4"/>
        <end position="378"/>
    </location>
</feature>
<dbReference type="GO" id="GO:0022857">
    <property type="term" value="F:transmembrane transporter activity"/>
    <property type="evidence" value="ECO:0007669"/>
    <property type="project" value="InterPro"/>
</dbReference>
<feature type="transmembrane region" description="Helical" evidence="6">
    <location>
        <begin position="40"/>
        <end position="62"/>
    </location>
</feature>
<evidence type="ECO:0000256" key="1">
    <source>
        <dbReference type="ARBA" id="ARBA00004651"/>
    </source>
</evidence>
<evidence type="ECO:0000256" key="3">
    <source>
        <dbReference type="ARBA" id="ARBA00022692"/>
    </source>
</evidence>
<name>A0A846Y934_9NOCA</name>
<organism evidence="8 9">
    <name type="scientific">Nocardia vermiculata</name>
    <dbReference type="NCBI Taxonomy" id="257274"/>
    <lineage>
        <taxon>Bacteria</taxon>
        <taxon>Bacillati</taxon>
        <taxon>Actinomycetota</taxon>
        <taxon>Actinomycetes</taxon>
        <taxon>Mycobacteriales</taxon>
        <taxon>Nocardiaceae</taxon>
        <taxon>Nocardia</taxon>
    </lineage>
</organism>
<feature type="transmembrane region" description="Helical" evidence="6">
    <location>
        <begin position="158"/>
        <end position="181"/>
    </location>
</feature>
<feature type="transmembrane region" description="Helical" evidence="6">
    <location>
        <begin position="236"/>
        <end position="254"/>
    </location>
</feature>
<keyword evidence="5 6" id="KW-0472">Membrane</keyword>
<keyword evidence="2" id="KW-1003">Cell membrane</keyword>
<feature type="transmembrane region" description="Helical" evidence="6">
    <location>
        <begin position="131"/>
        <end position="152"/>
    </location>
</feature>